<feature type="repeat" description="ANK" evidence="3">
    <location>
        <begin position="284"/>
        <end position="316"/>
    </location>
</feature>
<reference evidence="4" key="2">
    <citation type="journal article" date="2023" name="IMA Fungus">
        <title>Comparative genomic study of the Penicillium genus elucidates a diverse pangenome and 15 lateral gene transfer events.</title>
        <authorList>
            <person name="Petersen C."/>
            <person name="Sorensen T."/>
            <person name="Nielsen M.R."/>
            <person name="Sondergaard T.E."/>
            <person name="Sorensen J.L."/>
            <person name="Fitzpatrick D.A."/>
            <person name="Frisvad J.C."/>
            <person name="Nielsen K.L."/>
        </authorList>
    </citation>
    <scope>NUCLEOTIDE SEQUENCE</scope>
    <source>
        <strain evidence="4">IBT 30069</strain>
    </source>
</reference>
<dbReference type="AlphaFoldDB" id="A0A9W9K6I0"/>
<organism evidence="4 5">
    <name type="scientific">Penicillium angulare</name>
    <dbReference type="NCBI Taxonomy" id="116970"/>
    <lineage>
        <taxon>Eukaryota</taxon>
        <taxon>Fungi</taxon>
        <taxon>Dikarya</taxon>
        <taxon>Ascomycota</taxon>
        <taxon>Pezizomycotina</taxon>
        <taxon>Eurotiomycetes</taxon>
        <taxon>Eurotiomycetidae</taxon>
        <taxon>Eurotiales</taxon>
        <taxon>Aspergillaceae</taxon>
        <taxon>Penicillium</taxon>
    </lineage>
</organism>
<name>A0A9W9K6I0_9EURO</name>
<keyword evidence="2 3" id="KW-0040">ANK repeat</keyword>
<dbReference type="Pfam" id="PF12796">
    <property type="entry name" value="Ank_2"/>
    <property type="match status" value="2"/>
</dbReference>
<dbReference type="InterPro" id="IPR036770">
    <property type="entry name" value="Ankyrin_rpt-contain_sf"/>
</dbReference>
<dbReference type="PROSITE" id="PS50297">
    <property type="entry name" value="ANK_REP_REGION"/>
    <property type="match status" value="1"/>
</dbReference>
<dbReference type="SUPFAM" id="SSF48403">
    <property type="entry name" value="Ankyrin repeat"/>
    <property type="match status" value="1"/>
</dbReference>
<dbReference type="InterPro" id="IPR002110">
    <property type="entry name" value="Ankyrin_rpt"/>
</dbReference>
<evidence type="ECO:0008006" key="6">
    <source>
        <dbReference type="Google" id="ProtNLM"/>
    </source>
</evidence>
<dbReference type="Proteomes" id="UP001149165">
    <property type="component" value="Unassembled WGS sequence"/>
</dbReference>
<evidence type="ECO:0000313" key="4">
    <source>
        <dbReference type="EMBL" id="KAJ5094575.1"/>
    </source>
</evidence>
<sequence>MFATLGDLPFEIFEMITTCLDDLTLVNLYRTCKGFRFFLQAERDKRARQGFLAPASDFTNFTDFKFPEGFNVGVDLPTKKMLSNEWNRFINFNWQPGFNFRVVLFPQPPPVIPHLRNDDLPFEGYLVHTIKNRQIDALRALLDLGANPDSYSSANRFLLWYAVESGDINIVKLLLERGAIAHKIPTFHILLNPLSRALELQNTEIIHLLFEDGADISSIAGDIVGLSSIEFIRKALQKGMRLEKDNTALDRVVRRGDRDIFDLILPIAASCGALIKGNQIMRLRANLPLHIALEENRPEMALALIAAGINLNVTSLHTRQTALHIALWRDHLHIAREIISAGCRLNIRDIGNCAELHNALQIRRHRHKMPYPVFHEVTTRDEQRTTPPWPVNVELSAERLSIISLLLEKGADVNMHGGLDNGVWNSIGVVESPLIYGVRFRNRALVQLFLAHRADLALEILWHETPLQVAESLGYSEIADMLR</sequence>
<dbReference type="InterPro" id="IPR036047">
    <property type="entry name" value="F-box-like_dom_sf"/>
</dbReference>
<accession>A0A9W9K6I0</accession>
<evidence type="ECO:0000256" key="1">
    <source>
        <dbReference type="ARBA" id="ARBA00022737"/>
    </source>
</evidence>
<dbReference type="PANTHER" id="PTHR24198:SF165">
    <property type="entry name" value="ANKYRIN REPEAT-CONTAINING PROTEIN-RELATED"/>
    <property type="match status" value="1"/>
</dbReference>
<reference evidence="4" key="1">
    <citation type="submission" date="2022-11" db="EMBL/GenBank/DDBJ databases">
        <authorList>
            <person name="Petersen C."/>
        </authorList>
    </citation>
    <scope>NUCLEOTIDE SEQUENCE</scope>
    <source>
        <strain evidence="4">IBT 30069</strain>
    </source>
</reference>
<dbReference type="OrthoDB" id="539213at2759"/>
<dbReference type="CDD" id="cd09917">
    <property type="entry name" value="F-box_SF"/>
    <property type="match status" value="1"/>
</dbReference>
<keyword evidence="5" id="KW-1185">Reference proteome</keyword>
<comment type="caution">
    <text evidence="4">The sequence shown here is derived from an EMBL/GenBank/DDBJ whole genome shotgun (WGS) entry which is preliminary data.</text>
</comment>
<dbReference type="PANTHER" id="PTHR24198">
    <property type="entry name" value="ANKYRIN REPEAT AND PROTEIN KINASE DOMAIN-CONTAINING PROTEIN"/>
    <property type="match status" value="1"/>
</dbReference>
<evidence type="ECO:0000256" key="2">
    <source>
        <dbReference type="ARBA" id="ARBA00023043"/>
    </source>
</evidence>
<feature type="repeat" description="ANK" evidence="3">
    <location>
        <begin position="318"/>
        <end position="350"/>
    </location>
</feature>
<gene>
    <name evidence="4" type="ORF">N7456_010436</name>
</gene>
<evidence type="ECO:0000313" key="5">
    <source>
        <dbReference type="Proteomes" id="UP001149165"/>
    </source>
</evidence>
<dbReference type="SUPFAM" id="SSF81383">
    <property type="entry name" value="F-box domain"/>
    <property type="match status" value="1"/>
</dbReference>
<dbReference type="SMART" id="SM00248">
    <property type="entry name" value="ANK"/>
    <property type="match status" value="7"/>
</dbReference>
<proteinExistence type="predicted"/>
<keyword evidence="1" id="KW-0677">Repeat</keyword>
<dbReference type="EMBL" id="JAPQKH010000006">
    <property type="protein sequence ID" value="KAJ5094575.1"/>
    <property type="molecule type" value="Genomic_DNA"/>
</dbReference>
<dbReference type="PROSITE" id="PS50088">
    <property type="entry name" value="ANK_REPEAT"/>
    <property type="match status" value="2"/>
</dbReference>
<dbReference type="Gene3D" id="1.25.40.20">
    <property type="entry name" value="Ankyrin repeat-containing domain"/>
    <property type="match status" value="2"/>
</dbReference>
<protein>
    <recommendedName>
        <fullName evidence="6">F-box domain-containing protein</fullName>
    </recommendedName>
</protein>
<evidence type="ECO:0000256" key="3">
    <source>
        <dbReference type="PROSITE-ProRule" id="PRU00023"/>
    </source>
</evidence>